<dbReference type="GO" id="GO:0016787">
    <property type="term" value="F:hydrolase activity"/>
    <property type="evidence" value="ECO:0007669"/>
    <property type="project" value="InterPro"/>
</dbReference>
<keyword evidence="3" id="KW-1185">Reference proteome</keyword>
<evidence type="ECO:0000259" key="1">
    <source>
        <dbReference type="Pfam" id="PF00149"/>
    </source>
</evidence>
<dbReference type="Gene3D" id="3.60.21.10">
    <property type="match status" value="1"/>
</dbReference>
<name>A0A1X7I6D8_9BACL</name>
<dbReference type="InterPro" id="IPR029052">
    <property type="entry name" value="Metallo-depent_PP-like"/>
</dbReference>
<proteinExistence type="predicted"/>
<accession>A0A1X7I6D8</accession>
<dbReference type="PANTHER" id="PTHR43143">
    <property type="entry name" value="METALLOPHOSPHOESTERASE, CALCINEURIN SUPERFAMILY"/>
    <property type="match status" value="1"/>
</dbReference>
<gene>
    <name evidence="2" type="ORF">SAMN06295960_0135</name>
</gene>
<dbReference type="EMBL" id="FXAZ01000001">
    <property type="protein sequence ID" value="SMG09450.1"/>
    <property type="molecule type" value="Genomic_DNA"/>
</dbReference>
<evidence type="ECO:0000313" key="2">
    <source>
        <dbReference type="EMBL" id="SMG09450.1"/>
    </source>
</evidence>
<sequence length="305" mass="35108">MPLPSIRFGLMTDVHYDIMPNASARLEDFIQEMVNEDVDFIVQLGDFCHPTQENNPFLQVWNQFKGSRYHVLGNHDMDRNDKQTMMDYLGMQSSYYSFDQGEFHFVVLDGNYLKRGDQYVDYDHANYGRYPHLVDHISSEQLEWLRKDLRETKKHTIIFSHQNLDDSELGLKNGSELREIFRIANEAAGYQKVVACFNGHNHLDGVKVIDSIYYIHVNSMSYYYMGEEYDVIRYSEEVTGKYPILAKSAPYEDALYAVVTIGAGLITISGRESQYVGPSPRACGHPNMAGGHEVSARISSRQLHY</sequence>
<protein>
    <submittedName>
        <fullName evidence="2">3',5'-cyclic AMP phosphodiesterase CpdA</fullName>
    </submittedName>
</protein>
<dbReference type="InterPro" id="IPR042281">
    <property type="entry name" value="GpdQ_beta-strand"/>
</dbReference>
<dbReference type="STRING" id="1852522.SAMN06295960_0135"/>
<dbReference type="OrthoDB" id="7051823at2"/>
<dbReference type="PANTHER" id="PTHR43143:SF1">
    <property type="entry name" value="SERINE_THREONINE-PROTEIN PHOSPHATASE CPPED1"/>
    <property type="match status" value="1"/>
</dbReference>
<evidence type="ECO:0000313" key="3">
    <source>
        <dbReference type="Proteomes" id="UP000193834"/>
    </source>
</evidence>
<dbReference type="Gene3D" id="3.30.750.180">
    <property type="entry name" value="GpdQ, beta-strand dimerisation domain"/>
    <property type="match status" value="1"/>
</dbReference>
<dbReference type="SUPFAM" id="SSF56300">
    <property type="entry name" value="Metallo-dependent phosphatases"/>
    <property type="match status" value="1"/>
</dbReference>
<dbReference type="AlphaFoldDB" id="A0A1X7I6D8"/>
<dbReference type="InterPro" id="IPR051918">
    <property type="entry name" value="STPP_CPPED1"/>
</dbReference>
<dbReference type="RefSeq" id="WP_085492444.1">
    <property type="nucleotide sequence ID" value="NZ_FXAZ01000001.1"/>
</dbReference>
<dbReference type="InterPro" id="IPR004843">
    <property type="entry name" value="Calcineurin-like_PHP"/>
</dbReference>
<reference evidence="2 3" key="1">
    <citation type="submission" date="2017-04" db="EMBL/GenBank/DDBJ databases">
        <authorList>
            <person name="Afonso C.L."/>
            <person name="Miller P.J."/>
            <person name="Scott M.A."/>
            <person name="Spackman E."/>
            <person name="Goraichik I."/>
            <person name="Dimitrov K.M."/>
            <person name="Suarez D.L."/>
            <person name="Swayne D.E."/>
        </authorList>
    </citation>
    <scope>NUCLEOTIDE SEQUENCE [LARGE SCALE GENOMIC DNA]</scope>
    <source>
        <strain evidence="2 3">11</strain>
    </source>
</reference>
<feature type="domain" description="Calcineurin-like phosphoesterase" evidence="1">
    <location>
        <begin position="6"/>
        <end position="202"/>
    </location>
</feature>
<dbReference type="Pfam" id="PF00149">
    <property type="entry name" value="Metallophos"/>
    <property type="match status" value="1"/>
</dbReference>
<dbReference type="Proteomes" id="UP000193834">
    <property type="component" value="Unassembled WGS sequence"/>
</dbReference>
<organism evidence="2 3">
    <name type="scientific">Paenibacillus aquistagni</name>
    <dbReference type="NCBI Taxonomy" id="1852522"/>
    <lineage>
        <taxon>Bacteria</taxon>
        <taxon>Bacillati</taxon>
        <taxon>Bacillota</taxon>
        <taxon>Bacilli</taxon>
        <taxon>Bacillales</taxon>
        <taxon>Paenibacillaceae</taxon>
        <taxon>Paenibacillus</taxon>
    </lineage>
</organism>